<dbReference type="AlphaFoldDB" id="A0A9D9HQ89"/>
<dbReference type="InterPro" id="IPR051310">
    <property type="entry name" value="MCP_chemotaxis"/>
</dbReference>
<evidence type="ECO:0000256" key="5">
    <source>
        <dbReference type="SAM" id="Phobius"/>
    </source>
</evidence>
<dbReference type="InterPro" id="IPR004089">
    <property type="entry name" value="MCPsignal_dom"/>
</dbReference>
<evidence type="ECO:0000313" key="8">
    <source>
        <dbReference type="EMBL" id="MBO8457965.1"/>
    </source>
</evidence>
<evidence type="ECO:0000259" key="7">
    <source>
        <dbReference type="PROSITE" id="PS50885"/>
    </source>
</evidence>
<gene>
    <name evidence="8" type="ORF">IAA81_07030</name>
</gene>
<dbReference type="GO" id="GO:0004888">
    <property type="term" value="F:transmembrane signaling receptor activity"/>
    <property type="evidence" value="ECO:0007669"/>
    <property type="project" value="TreeGrafter"/>
</dbReference>
<evidence type="ECO:0000256" key="1">
    <source>
        <dbReference type="ARBA" id="ARBA00022500"/>
    </source>
</evidence>
<evidence type="ECO:0000256" key="3">
    <source>
        <dbReference type="PROSITE-ProRule" id="PRU00284"/>
    </source>
</evidence>
<feature type="transmembrane region" description="Helical" evidence="5">
    <location>
        <begin position="129"/>
        <end position="149"/>
    </location>
</feature>
<accession>A0A9D9HQ89</accession>
<dbReference type="PROSITE" id="PS50111">
    <property type="entry name" value="CHEMOTAXIS_TRANSDUC_2"/>
    <property type="match status" value="1"/>
</dbReference>
<dbReference type="PANTHER" id="PTHR43531">
    <property type="entry name" value="PROTEIN ICFG"/>
    <property type="match status" value="1"/>
</dbReference>
<evidence type="ECO:0008006" key="10">
    <source>
        <dbReference type="Google" id="ProtNLM"/>
    </source>
</evidence>
<feature type="transmembrane region" description="Helical" evidence="5">
    <location>
        <begin position="47"/>
        <end position="70"/>
    </location>
</feature>
<dbReference type="Pfam" id="PF00015">
    <property type="entry name" value="MCPsignal"/>
    <property type="match status" value="1"/>
</dbReference>
<protein>
    <recommendedName>
        <fullName evidence="10">Methyl-accepting chemotaxis protein</fullName>
    </recommendedName>
</protein>
<keyword evidence="4" id="KW-0175">Coiled coil</keyword>
<feature type="domain" description="Methyl-accepting transducer" evidence="6">
    <location>
        <begin position="330"/>
        <end position="552"/>
    </location>
</feature>
<keyword evidence="5" id="KW-0472">Membrane</keyword>
<dbReference type="Gene3D" id="1.10.287.950">
    <property type="entry name" value="Methyl-accepting chemotaxis protein"/>
    <property type="match status" value="1"/>
</dbReference>
<dbReference type="PROSITE" id="PS50885">
    <property type="entry name" value="HAMP"/>
    <property type="match status" value="1"/>
</dbReference>
<evidence type="ECO:0000256" key="4">
    <source>
        <dbReference type="SAM" id="Coils"/>
    </source>
</evidence>
<feature type="transmembrane region" description="Helical" evidence="5">
    <location>
        <begin position="14"/>
        <end position="35"/>
    </location>
</feature>
<reference evidence="8" key="1">
    <citation type="submission" date="2020-10" db="EMBL/GenBank/DDBJ databases">
        <authorList>
            <person name="Gilroy R."/>
        </authorList>
    </citation>
    <scope>NUCLEOTIDE SEQUENCE</scope>
    <source>
        <strain evidence="8">10532</strain>
    </source>
</reference>
<keyword evidence="5" id="KW-0812">Transmembrane</keyword>
<evidence type="ECO:0000259" key="6">
    <source>
        <dbReference type="PROSITE" id="PS50111"/>
    </source>
</evidence>
<organism evidence="8 9">
    <name type="scientific">Candidatus Gallitreponema excrementavium</name>
    <dbReference type="NCBI Taxonomy" id="2840840"/>
    <lineage>
        <taxon>Bacteria</taxon>
        <taxon>Pseudomonadati</taxon>
        <taxon>Spirochaetota</taxon>
        <taxon>Spirochaetia</taxon>
        <taxon>Spirochaetales</taxon>
        <taxon>Candidatus Gallitreponema</taxon>
    </lineage>
</organism>
<dbReference type="Proteomes" id="UP000823638">
    <property type="component" value="Unassembled WGS sequence"/>
</dbReference>
<comment type="similarity">
    <text evidence="2">Belongs to the methyl-accepting chemotaxis (MCP) protein family.</text>
</comment>
<evidence type="ECO:0000313" key="9">
    <source>
        <dbReference type="Proteomes" id="UP000823638"/>
    </source>
</evidence>
<dbReference type="GO" id="GO:0007165">
    <property type="term" value="P:signal transduction"/>
    <property type="evidence" value="ECO:0007669"/>
    <property type="project" value="UniProtKB-KW"/>
</dbReference>
<dbReference type="EMBL" id="JADIMM010000081">
    <property type="protein sequence ID" value="MBO8457965.1"/>
    <property type="molecule type" value="Genomic_DNA"/>
</dbReference>
<dbReference type="InterPro" id="IPR003660">
    <property type="entry name" value="HAMP_dom"/>
</dbReference>
<keyword evidence="1" id="KW-0145">Chemotaxis</keyword>
<dbReference type="PANTHER" id="PTHR43531:SF11">
    <property type="entry name" value="METHYL-ACCEPTING CHEMOTAXIS PROTEIN 3"/>
    <property type="match status" value="1"/>
</dbReference>
<keyword evidence="3" id="KW-0807">Transducer</keyword>
<comment type="caution">
    <text evidence="8">The sequence shown here is derived from an EMBL/GenBank/DDBJ whole genome shotgun (WGS) entry which is preliminary data.</text>
</comment>
<sequence>MVQPEKNILPAKAFFLNLLIYVVPPLVFCIQMFFLWPLEISTKIQVVLSPGFFVHFILSVILPVIFWYVVSAGVGKKIKDEEDVSKINRLVSVYPRISILVPVILSISFSISVSLGLKSSGVKTIASSVYTSAIGSTFVFGLFIYVFFIEKFEEYLKWLPLTGKNLSLKFSVRNISVSVFSLLGTVMLILSVLFFKNDEISMQVFFFTKLLPVLSVCVLCCLIEYASLGKSVERRLADVVTLATSLSRKNYNINLIPVISRDEFGLLAAELNNFYEITRKIFLNFRESVKYIKTVVDELFQDLSNSQTAIEQINENVSQVKNLSVEQSAGVEETKATVLQIVKGLEKLNGNIESQAASLTQSSASIEEMVANIRSVSEILNQNSQSVAALEESSLKGQKLVLQAVEASNQIINESAGLLEASSVIQAIASQTNLLAMNAAIEAAHAGEAGKGFAVVADEIRKLAEESNDQGKVITQRLNNLQNSINDIASATKDVEVQFQEIFDKTNAVKSQAAIINNAMEEQTAGSGEVLTAIHQINDITEDIRNESAQMLAGGKNIAEEMEILAKGIASINSMMNTVLESTEMIKSGIRNQQGNSENTRNHIKGIDGDISSFNF</sequence>
<dbReference type="SMART" id="SM00283">
    <property type="entry name" value="MA"/>
    <property type="match status" value="1"/>
</dbReference>
<feature type="coiled-coil region" evidence="4">
    <location>
        <begin position="296"/>
        <end position="323"/>
    </location>
</feature>
<feature type="domain" description="HAMP" evidence="7">
    <location>
        <begin position="230"/>
        <end position="283"/>
    </location>
</feature>
<feature type="transmembrane region" description="Helical" evidence="5">
    <location>
        <begin position="175"/>
        <end position="195"/>
    </location>
</feature>
<reference evidence="8" key="2">
    <citation type="journal article" date="2021" name="PeerJ">
        <title>Extensive microbial diversity within the chicken gut microbiome revealed by metagenomics and culture.</title>
        <authorList>
            <person name="Gilroy R."/>
            <person name="Ravi A."/>
            <person name="Getino M."/>
            <person name="Pursley I."/>
            <person name="Horton D.L."/>
            <person name="Alikhan N.F."/>
            <person name="Baker D."/>
            <person name="Gharbi K."/>
            <person name="Hall N."/>
            <person name="Watson M."/>
            <person name="Adriaenssens E.M."/>
            <person name="Foster-Nyarko E."/>
            <person name="Jarju S."/>
            <person name="Secka A."/>
            <person name="Antonio M."/>
            <person name="Oren A."/>
            <person name="Chaudhuri R.R."/>
            <person name="La Ragione R."/>
            <person name="Hildebrand F."/>
            <person name="Pallen M.J."/>
        </authorList>
    </citation>
    <scope>NUCLEOTIDE SEQUENCE</scope>
    <source>
        <strain evidence="8">10532</strain>
    </source>
</reference>
<dbReference type="GO" id="GO:0005886">
    <property type="term" value="C:plasma membrane"/>
    <property type="evidence" value="ECO:0007669"/>
    <property type="project" value="TreeGrafter"/>
</dbReference>
<dbReference type="SUPFAM" id="SSF58104">
    <property type="entry name" value="Methyl-accepting chemotaxis protein (MCP) signaling domain"/>
    <property type="match status" value="1"/>
</dbReference>
<keyword evidence="5" id="KW-1133">Transmembrane helix</keyword>
<feature type="transmembrane region" description="Helical" evidence="5">
    <location>
        <begin position="97"/>
        <end position="117"/>
    </location>
</feature>
<name>A0A9D9HQ89_9SPIR</name>
<proteinExistence type="inferred from homology"/>
<dbReference type="GO" id="GO:0006935">
    <property type="term" value="P:chemotaxis"/>
    <property type="evidence" value="ECO:0007669"/>
    <property type="project" value="UniProtKB-KW"/>
</dbReference>
<evidence type="ECO:0000256" key="2">
    <source>
        <dbReference type="ARBA" id="ARBA00029447"/>
    </source>
</evidence>